<dbReference type="Pfam" id="PF07730">
    <property type="entry name" value="HisKA_3"/>
    <property type="match status" value="1"/>
</dbReference>
<dbReference type="SUPFAM" id="SSF55874">
    <property type="entry name" value="ATPase domain of HSP90 chaperone/DNA topoisomerase II/histidine kinase"/>
    <property type="match status" value="1"/>
</dbReference>
<keyword evidence="9" id="KW-0812">Transmembrane</keyword>
<evidence type="ECO:0000256" key="7">
    <source>
        <dbReference type="ARBA" id="ARBA00022840"/>
    </source>
</evidence>
<proteinExistence type="predicted"/>
<feature type="transmembrane region" description="Helical" evidence="9">
    <location>
        <begin position="37"/>
        <end position="57"/>
    </location>
</feature>
<keyword evidence="9" id="KW-0472">Membrane</keyword>
<keyword evidence="13" id="KW-1185">Reference proteome</keyword>
<keyword evidence="9" id="KW-1133">Transmembrane helix</keyword>
<keyword evidence="8" id="KW-0902">Two-component regulatory system</keyword>
<keyword evidence="4" id="KW-0808">Transferase</keyword>
<dbReference type="InterPro" id="IPR050482">
    <property type="entry name" value="Sensor_HK_TwoCompSys"/>
</dbReference>
<dbReference type="GO" id="GO:0016020">
    <property type="term" value="C:membrane"/>
    <property type="evidence" value="ECO:0007669"/>
    <property type="project" value="InterPro"/>
</dbReference>
<evidence type="ECO:0000259" key="10">
    <source>
        <dbReference type="Pfam" id="PF02518"/>
    </source>
</evidence>
<evidence type="ECO:0000313" key="12">
    <source>
        <dbReference type="EMBL" id="SHM01206.1"/>
    </source>
</evidence>
<feature type="transmembrane region" description="Helical" evidence="9">
    <location>
        <begin position="12"/>
        <end position="31"/>
    </location>
</feature>
<reference evidence="12 13" key="1">
    <citation type="submission" date="2016-11" db="EMBL/GenBank/DDBJ databases">
        <authorList>
            <person name="Jaros S."/>
            <person name="Januszkiewicz K."/>
            <person name="Wedrychowicz H."/>
        </authorList>
    </citation>
    <scope>NUCLEOTIDE SEQUENCE [LARGE SCALE GENOMIC DNA]</scope>
    <source>
        <strain evidence="12 13">DSM 15930</strain>
    </source>
</reference>
<sequence length="389" mass="45088">MGDIVNEQNTRNQFIVIKLLICLSVILYSISNEVKPFWSIGLEWLLVAVFVFVTIGLELQESKKWIWLSLSLLVIAIMAYYNGLGAIAPWAIIVYLDCVAYWDRNFWISGLCYLTLFQTEVSTSNLFMFCSLLLVIYYQNTIVIRKCNDYINSSAKEEYELKEDMDLQRQSFKKEMEKRNLYSENKILEDRETLFQQLHDRLGHSINGSVYQLEAAKVLIEQKPEESKYIIQGVIDHLRGSMDEIRVIFRKEKPSKKQLAIIQIVSLCEECREKYGIEAQFKIEGDEKRIPDKVVEIILDNTYEAVSNALKYSKCTQIRITIHVMNQRIRCDIQDNGRGCERIEDGMGIQGMKNRMRAVNGFLNIQGEAGFEIMMLFPIELEGGRDGTN</sequence>
<dbReference type="EC" id="2.7.13.3" evidence="2"/>
<evidence type="ECO:0000256" key="9">
    <source>
        <dbReference type="SAM" id="Phobius"/>
    </source>
</evidence>
<evidence type="ECO:0000256" key="5">
    <source>
        <dbReference type="ARBA" id="ARBA00022741"/>
    </source>
</evidence>
<dbReference type="InterPro" id="IPR003594">
    <property type="entry name" value="HATPase_dom"/>
</dbReference>
<feature type="transmembrane region" description="Helical" evidence="9">
    <location>
        <begin position="111"/>
        <end position="138"/>
    </location>
</feature>
<keyword evidence="6 12" id="KW-0418">Kinase</keyword>
<keyword evidence="5" id="KW-0547">Nucleotide-binding</keyword>
<dbReference type="InterPro" id="IPR011712">
    <property type="entry name" value="Sig_transdc_His_kin_sub3_dim/P"/>
</dbReference>
<dbReference type="GO" id="GO:0000155">
    <property type="term" value="F:phosphorelay sensor kinase activity"/>
    <property type="evidence" value="ECO:0007669"/>
    <property type="project" value="InterPro"/>
</dbReference>
<dbReference type="Gene3D" id="1.20.5.1930">
    <property type="match status" value="1"/>
</dbReference>
<dbReference type="InterPro" id="IPR036890">
    <property type="entry name" value="HATPase_C_sf"/>
</dbReference>
<dbReference type="GO" id="GO:0046983">
    <property type="term" value="F:protein dimerization activity"/>
    <property type="evidence" value="ECO:0007669"/>
    <property type="project" value="InterPro"/>
</dbReference>
<evidence type="ECO:0000256" key="1">
    <source>
        <dbReference type="ARBA" id="ARBA00000085"/>
    </source>
</evidence>
<protein>
    <recommendedName>
        <fullName evidence="2">histidine kinase</fullName>
        <ecNumber evidence="2">2.7.13.3</ecNumber>
    </recommendedName>
</protein>
<dbReference type="Pfam" id="PF02518">
    <property type="entry name" value="HATPase_c"/>
    <property type="match status" value="1"/>
</dbReference>
<dbReference type="AlphaFoldDB" id="A0A1M7FB14"/>
<organism evidence="12 13">
    <name type="scientific">Anaerosporobacter mobilis DSM 15930</name>
    <dbReference type="NCBI Taxonomy" id="1120996"/>
    <lineage>
        <taxon>Bacteria</taxon>
        <taxon>Bacillati</taxon>
        <taxon>Bacillota</taxon>
        <taxon>Clostridia</taxon>
        <taxon>Lachnospirales</taxon>
        <taxon>Lachnospiraceae</taxon>
        <taxon>Anaerosporobacter</taxon>
    </lineage>
</organism>
<evidence type="ECO:0000259" key="11">
    <source>
        <dbReference type="Pfam" id="PF07730"/>
    </source>
</evidence>
<dbReference type="EMBL" id="FRCP01000005">
    <property type="protein sequence ID" value="SHM01206.1"/>
    <property type="molecule type" value="Genomic_DNA"/>
</dbReference>
<dbReference type="Proteomes" id="UP000184038">
    <property type="component" value="Unassembled WGS sequence"/>
</dbReference>
<keyword evidence="7" id="KW-0067">ATP-binding</keyword>
<evidence type="ECO:0000256" key="4">
    <source>
        <dbReference type="ARBA" id="ARBA00022679"/>
    </source>
</evidence>
<evidence type="ECO:0000256" key="3">
    <source>
        <dbReference type="ARBA" id="ARBA00022553"/>
    </source>
</evidence>
<dbReference type="GO" id="GO:0005524">
    <property type="term" value="F:ATP binding"/>
    <property type="evidence" value="ECO:0007669"/>
    <property type="project" value="UniProtKB-KW"/>
</dbReference>
<dbReference type="STRING" id="1120996.SAMN02746066_00522"/>
<dbReference type="PANTHER" id="PTHR24421:SF10">
    <property type="entry name" value="NITRATE_NITRITE SENSOR PROTEIN NARQ"/>
    <property type="match status" value="1"/>
</dbReference>
<accession>A0A1M7FB14</accession>
<evidence type="ECO:0000256" key="6">
    <source>
        <dbReference type="ARBA" id="ARBA00022777"/>
    </source>
</evidence>
<feature type="domain" description="Histidine kinase/HSP90-like ATPase" evidence="10">
    <location>
        <begin position="303"/>
        <end position="342"/>
    </location>
</feature>
<dbReference type="Gene3D" id="3.30.565.10">
    <property type="entry name" value="Histidine kinase-like ATPase, C-terminal domain"/>
    <property type="match status" value="1"/>
</dbReference>
<evidence type="ECO:0000313" key="13">
    <source>
        <dbReference type="Proteomes" id="UP000184038"/>
    </source>
</evidence>
<evidence type="ECO:0000256" key="2">
    <source>
        <dbReference type="ARBA" id="ARBA00012438"/>
    </source>
</evidence>
<feature type="domain" description="Signal transduction histidine kinase subgroup 3 dimerisation and phosphoacceptor" evidence="11">
    <location>
        <begin position="191"/>
        <end position="254"/>
    </location>
</feature>
<gene>
    <name evidence="12" type="ORF">SAMN02746066_00522</name>
</gene>
<dbReference type="CDD" id="cd16917">
    <property type="entry name" value="HATPase_UhpB-NarQ-NarX-like"/>
    <property type="match status" value="1"/>
</dbReference>
<keyword evidence="3" id="KW-0597">Phosphoprotein</keyword>
<name>A0A1M7FB14_9FIRM</name>
<comment type="catalytic activity">
    <reaction evidence="1">
        <text>ATP + protein L-histidine = ADP + protein N-phospho-L-histidine.</text>
        <dbReference type="EC" id="2.7.13.3"/>
    </reaction>
</comment>
<evidence type="ECO:0000256" key="8">
    <source>
        <dbReference type="ARBA" id="ARBA00023012"/>
    </source>
</evidence>
<dbReference type="PANTHER" id="PTHR24421">
    <property type="entry name" value="NITRATE/NITRITE SENSOR PROTEIN NARX-RELATED"/>
    <property type="match status" value="1"/>
</dbReference>